<accession>A0A8H7Q9L9</accession>
<dbReference type="InterPro" id="IPR000195">
    <property type="entry name" value="Rab-GAP-TBC_dom"/>
</dbReference>
<comment type="caution">
    <text evidence="2">The sequence shown here is derived from an EMBL/GenBank/DDBJ whole genome shotgun (WGS) entry which is preliminary data.</text>
</comment>
<dbReference type="OrthoDB" id="10263206at2759"/>
<organism evidence="2 3">
    <name type="scientific">Umbelopsis vinacea</name>
    <dbReference type="NCBI Taxonomy" id="44442"/>
    <lineage>
        <taxon>Eukaryota</taxon>
        <taxon>Fungi</taxon>
        <taxon>Fungi incertae sedis</taxon>
        <taxon>Mucoromycota</taxon>
        <taxon>Mucoromycotina</taxon>
        <taxon>Umbelopsidomycetes</taxon>
        <taxon>Umbelopsidales</taxon>
        <taxon>Umbelopsidaceae</taxon>
        <taxon>Umbelopsis</taxon>
    </lineage>
</organism>
<dbReference type="AlphaFoldDB" id="A0A8H7Q9L9"/>
<dbReference type="EMBL" id="JAEPRA010000003">
    <property type="protein sequence ID" value="KAG2187321.1"/>
    <property type="molecule type" value="Genomic_DNA"/>
</dbReference>
<dbReference type="Gene3D" id="1.10.8.270">
    <property type="entry name" value="putative rabgap domain of human tbc1 domain family member 14 like domains"/>
    <property type="match status" value="1"/>
</dbReference>
<dbReference type="InterPro" id="IPR035969">
    <property type="entry name" value="Rab-GAP_TBC_sf"/>
</dbReference>
<feature type="non-terminal residue" evidence="2">
    <location>
        <position position="1"/>
    </location>
</feature>
<evidence type="ECO:0000259" key="1">
    <source>
        <dbReference type="PROSITE" id="PS50086"/>
    </source>
</evidence>
<evidence type="ECO:0000313" key="2">
    <source>
        <dbReference type="EMBL" id="KAG2187321.1"/>
    </source>
</evidence>
<evidence type="ECO:0000313" key="3">
    <source>
        <dbReference type="Proteomes" id="UP000612746"/>
    </source>
</evidence>
<gene>
    <name evidence="2" type="ORF">INT44_005007</name>
</gene>
<dbReference type="PANTHER" id="PTHR22957:SF263">
    <property type="entry name" value="MITOTIC CHECK POINT PROTEIN BUB2"/>
    <property type="match status" value="1"/>
</dbReference>
<dbReference type="PANTHER" id="PTHR22957">
    <property type="entry name" value="TBC1 DOMAIN FAMILY MEMBER GTPASE-ACTIVATING PROTEIN"/>
    <property type="match status" value="1"/>
</dbReference>
<dbReference type="Proteomes" id="UP000612746">
    <property type="component" value="Unassembled WGS sequence"/>
</dbReference>
<sequence>KYRQKVWKLLLEVYYVSANCYKDLLENGVSEYHKDIVHDSTISLFDDGKDSYKATLKQMQRVLNSFVWLHAEKTTLTSTATVFISKLLLRHQPAHWKFTYVTTMSFLAVPFITILPELDAFFTFTTFIRHCCPLYAQPNLLGAHCGVKLLDVCLKIVDPELSGYLRGKGLTADIFAFKGTNAVSSGVKGYLYTYPSKEISTLSALVQPLSEALHLWDVMIAFGVHLNILFNLAQLVKRRTKILSSTSPIHLIRSPPPLDALSTINLAFQLIDILPSKTYLQLVRHPYDETIAHELGVDVPESEQDEFIGDDTESDG</sequence>
<feature type="domain" description="Rab-GAP TBC" evidence="1">
    <location>
        <begin position="1"/>
        <end position="223"/>
    </location>
</feature>
<name>A0A8H7Q9L9_9FUNG</name>
<dbReference type="GO" id="GO:0005096">
    <property type="term" value="F:GTPase activator activity"/>
    <property type="evidence" value="ECO:0007669"/>
    <property type="project" value="TreeGrafter"/>
</dbReference>
<proteinExistence type="predicted"/>
<dbReference type="SUPFAM" id="SSF47923">
    <property type="entry name" value="Ypt/Rab-GAP domain of gyp1p"/>
    <property type="match status" value="2"/>
</dbReference>
<dbReference type="Pfam" id="PF00566">
    <property type="entry name" value="RabGAP-TBC"/>
    <property type="match status" value="1"/>
</dbReference>
<reference evidence="2" key="1">
    <citation type="submission" date="2020-12" db="EMBL/GenBank/DDBJ databases">
        <title>Metabolic potential, ecology and presence of endohyphal bacteria is reflected in genomic diversity of Mucoromycotina.</title>
        <authorList>
            <person name="Muszewska A."/>
            <person name="Okrasinska A."/>
            <person name="Steczkiewicz K."/>
            <person name="Drgas O."/>
            <person name="Orlowska M."/>
            <person name="Perlinska-Lenart U."/>
            <person name="Aleksandrzak-Piekarczyk T."/>
            <person name="Szatraj K."/>
            <person name="Zielenkiewicz U."/>
            <person name="Pilsyk S."/>
            <person name="Malc E."/>
            <person name="Mieczkowski P."/>
            <person name="Kruszewska J.S."/>
            <person name="Biernat P."/>
            <person name="Pawlowska J."/>
        </authorList>
    </citation>
    <scope>NUCLEOTIDE SEQUENCE</scope>
    <source>
        <strain evidence="2">WA0000051536</strain>
    </source>
</reference>
<dbReference type="SMART" id="SM00164">
    <property type="entry name" value="TBC"/>
    <property type="match status" value="1"/>
</dbReference>
<dbReference type="Gene3D" id="1.10.472.80">
    <property type="entry name" value="Ypt/Rab-GAP domain of gyp1p, domain 3"/>
    <property type="match status" value="1"/>
</dbReference>
<keyword evidence="3" id="KW-1185">Reference proteome</keyword>
<protein>
    <recommendedName>
        <fullName evidence="1">Rab-GAP TBC domain-containing protein</fullName>
    </recommendedName>
</protein>
<dbReference type="PROSITE" id="PS50086">
    <property type="entry name" value="TBC_RABGAP"/>
    <property type="match status" value="1"/>
</dbReference>